<dbReference type="AlphaFoldDB" id="A0ABD6EDB0"/>
<proteinExistence type="predicted"/>
<evidence type="ECO:0000256" key="1">
    <source>
        <dbReference type="ARBA" id="ARBA00004141"/>
    </source>
</evidence>
<gene>
    <name evidence="7" type="ORF">AB6A40_001191</name>
</gene>
<evidence type="ECO:0000256" key="5">
    <source>
        <dbReference type="SAM" id="MobiDB-lite"/>
    </source>
</evidence>
<keyword evidence="2 6" id="KW-0812">Transmembrane</keyword>
<sequence length="355" mass="40329">MPQSRRRTAPPSRTFSWRSFRGIVPSCNIHAVSKPPYLYTFLFPFKMRLLCNSMNCSAESLQNCGTHDALLEDILQAENNESAHTSELANETVADDSEENDENTTYCETTIGIRNLTENRELISVLDSIKYRIDSLQREINCCGMSDSNDWINIFSGRSPPAKKTNFFLWWSETSRINYFPPSCCPETDTLCGYDLKEIAIVSTNYTVPVVRGCLSAIAQLINRYLKILSGCTIMCIFVHIILNILCYITLERNRRLSRLKFMLKWQHDLNLKLESAIESTTPISPNLKIKSKGTIMSNIPSRTESNPKKFTNGERPGKENEPMKSESKANSSTIRAIMQSVTGSETEQMNRNTK</sequence>
<accession>A0ABD6EDB0</accession>
<name>A0ABD6EDB0_9BILA</name>
<dbReference type="Proteomes" id="UP001608902">
    <property type="component" value="Unassembled WGS sequence"/>
</dbReference>
<organism evidence="7 8">
    <name type="scientific">Gnathostoma spinigerum</name>
    <dbReference type="NCBI Taxonomy" id="75299"/>
    <lineage>
        <taxon>Eukaryota</taxon>
        <taxon>Metazoa</taxon>
        <taxon>Ecdysozoa</taxon>
        <taxon>Nematoda</taxon>
        <taxon>Chromadorea</taxon>
        <taxon>Rhabditida</taxon>
        <taxon>Spirurina</taxon>
        <taxon>Gnathostomatomorpha</taxon>
        <taxon>Gnathostomatoidea</taxon>
        <taxon>Gnathostomatidae</taxon>
        <taxon>Gnathostoma</taxon>
    </lineage>
</organism>
<protein>
    <submittedName>
        <fullName evidence="7">Uncharacterized protein</fullName>
    </submittedName>
</protein>
<keyword evidence="4 6" id="KW-0472">Membrane</keyword>
<feature type="compositionally biased region" description="Polar residues" evidence="5">
    <location>
        <begin position="296"/>
        <end position="305"/>
    </location>
</feature>
<evidence type="ECO:0000256" key="4">
    <source>
        <dbReference type="ARBA" id="ARBA00023136"/>
    </source>
</evidence>
<evidence type="ECO:0000313" key="7">
    <source>
        <dbReference type="EMBL" id="MFH4974482.1"/>
    </source>
</evidence>
<evidence type="ECO:0000313" key="8">
    <source>
        <dbReference type="Proteomes" id="UP001608902"/>
    </source>
</evidence>
<comment type="subcellular location">
    <subcellularLocation>
        <location evidence="1">Membrane</location>
        <topology evidence="1">Multi-pass membrane protein</topology>
    </subcellularLocation>
</comment>
<feature type="transmembrane region" description="Helical" evidence="6">
    <location>
        <begin position="228"/>
        <end position="251"/>
    </location>
</feature>
<reference evidence="7 8" key="1">
    <citation type="submission" date="2024-08" db="EMBL/GenBank/DDBJ databases">
        <title>Gnathostoma spinigerum genome.</title>
        <authorList>
            <person name="Gonzalez-Bertolin B."/>
            <person name="Monzon S."/>
            <person name="Zaballos A."/>
            <person name="Jimenez P."/>
            <person name="Dekumyoy P."/>
            <person name="Varona S."/>
            <person name="Cuesta I."/>
            <person name="Sumanam S."/>
            <person name="Adisakwattana P."/>
            <person name="Gasser R.B."/>
            <person name="Hernandez-Gonzalez A."/>
            <person name="Young N.D."/>
            <person name="Perteguer M.J."/>
        </authorList>
    </citation>
    <scope>NUCLEOTIDE SEQUENCE [LARGE SCALE GENOMIC DNA]</scope>
    <source>
        <strain evidence="7">AL3</strain>
        <tissue evidence="7">Liver</tissue>
    </source>
</reference>
<feature type="compositionally biased region" description="Polar residues" evidence="5">
    <location>
        <begin position="329"/>
        <end position="355"/>
    </location>
</feature>
<feature type="compositionally biased region" description="Basic and acidic residues" evidence="5">
    <location>
        <begin position="306"/>
        <end position="328"/>
    </location>
</feature>
<evidence type="ECO:0000256" key="3">
    <source>
        <dbReference type="ARBA" id="ARBA00022989"/>
    </source>
</evidence>
<comment type="caution">
    <text evidence="7">The sequence shown here is derived from an EMBL/GenBank/DDBJ whole genome shotgun (WGS) entry which is preliminary data.</text>
</comment>
<keyword evidence="8" id="KW-1185">Reference proteome</keyword>
<dbReference type="SUPFAM" id="SSF48652">
    <property type="entry name" value="Tetraspanin"/>
    <property type="match status" value="1"/>
</dbReference>
<feature type="region of interest" description="Disordered" evidence="5">
    <location>
        <begin position="296"/>
        <end position="355"/>
    </location>
</feature>
<dbReference type="Gene3D" id="1.10.1450.10">
    <property type="entry name" value="Tetraspanin"/>
    <property type="match status" value="1"/>
</dbReference>
<dbReference type="EMBL" id="JBGFUD010000415">
    <property type="protein sequence ID" value="MFH4974482.1"/>
    <property type="molecule type" value="Genomic_DNA"/>
</dbReference>
<dbReference type="InterPro" id="IPR008952">
    <property type="entry name" value="Tetraspanin_EC2_sf"/>
</dbReference>
<keyword evidence="3 6" id="KW-1133">Transmembrane helix</keyword>
<dbReference type="Pfam" id="PF00335">
    <property type="entry name" value="Tetraspanin"/>
    <property type="match status" value="1"/>
</dbReference>
<dbReference type="GO" id="GO:0016020">
    <property type="term" value="C:membrane"/>
    <property type="evidence" value="ECO:0007669"/>
    <property type="project" value="UniProtKB-SubCell"/>
</dbReference>
<dbReference type="InterPro" id="IPR018499">
    <property type="entry name" value="Tetraspanin/Peripherin"/>
</dbReference>
<evidence type="ECO:0000256" key="2">
    <source>
        <dbReference type="ARBA" id="ARBA00022692"/>
    </source>
</evidence>
<evidence type="ECO:0000256" key="6">
    <source>
        <dbReference type="SAM" id="Phobius"/>
    </source>
</evidence>